<dbReference type="STRING" id="762051.LKI_00695"/>
<dbReference type="AlphaFoldDB" id="D5T083"/>
<organism evidence="2 3">
    <name type="scientific">Leuconostoc kimchii (strain IMSNU 11154 / KCTC 2386 / IH25)</name>
    <dbReference type="NCBI Taxonomy" id="762051"/>
    <lineage>
        <taxon>Bacteria</taxon>
        <taxon>Bacillati</taxon>
        <taxon>Bacillota</taxon>
        <taxon>Bacilli</taxon>
        <taxon>Lactobacillales</taxon>
        <taxon>Lactobacillaceae</taxon>
        <taxon>Leuconostoc</taxon>
    </lineage>
</organism>
<protein>
    <submittedName>
        <fullName evidence="2">GCN5-related N-acetyltransferase</fullName>
    </submittedName>
</protein>
<dbReference type="KEGG" id="lki:LKI_00695"/>
<dbReference type="PANTHER" id="PTHR43441:SF2">
    <property type="entry name" value="FAMILY ACETYLTRANSFERASE, PUTATIVE (AFU_ORTHOLOGUE AFUA_7G00850)-RELATED"/>
    <property type="match status" value="1"/>
</dbReference>
<dbReference type="Pfam" id="PF13302">
    <property type="entry name" value="Acetyltransf_3"/>
    <property type="match status" value="1"/>
</dbReference>
<dbReference type="EMBL" id="CP001758">
    <property type="protein sequence ID" value="ADG39682.1"/>
    <property type="molecule type" value="Genomic_DNA"/>
</dbReference>
<feature type="domain" description="N-acetyltransferase" evidence="1">
    <location>
        <begin position="44"/>
        <end position="182"/>
    </location>
</feature>
<dbReference type="InterPro" id="IPR000182">
    <property type="entry name" value="GNAT_dom"/>
</dbReference>
<gene>
    <name evidence="2" type="ordered locus">LKI_00695</name>
</gene>
<dbReference type="GO" id="GO:1990189">
    <property type="term" value="F:protein N-terminal-serine acetyltransferase activity"/>
    <property type="evidence" value="ECO:0007669"/>
    <property type="project" value="TreeGrafter"/>
</dbReference>
<sequence>MREFNMLKKEKLNDRAQIVGYSVPNWTTRPFPDKKTHTGQYCILQKIDKKVHFDDLYRFFGPESNSETWTYLSLNHFKNRDTFWNYLTKIEHEKQSIYYAIVDKSTQKVLGSFALVAIDQENGSLEIGYVIYSDSMKKTKIATEAQFLLMTYVFDQLGYRRYVWMCDDCNEASKHAATRLGFSFEGIFRNMWVYKNRNRDTAWFSITDYEWPSIKNRMEKWLNKSNFDNEGIQKNKLTDM</sequence>
<dbReference type="FunFam" id="3.40.630.30:FF:000047">
    <property type="entry name" value="Acetyltransferase, GNAT family"/>
    <property type="match status" value="1"/>
</dbReference>
<accession>D5T083</accession>
<dbReference type="eggNOG" id="COG1670">
    <property type="taxonomic scope" value="Bacteria"/>
</dbReference>
<dbReference type="PATRIC" id="fig|762051.18.peg.141"/>
<reference evidence="2 3" key="1">
    <citation type="journal article" date="2010" name="J. Bacteriol.">
        <title>Complete genome sequence analysis of Leuconostoc kimchii IMSNU 11154.</title>
        <authorList>
            <person name="Oh H.M."/>
            <person name="Cho Y.J."/>
            <person name="Kim B.K."/>
            <person name="Roe J.H."/>
            <person name="Kang S.O."/>
            <person name="Nahm B.H."/>
            <person name="Jeong G."/>
            <person name="Han H.U."/>
            <person name="Chun J."/>
        </authorList>
    </citation>
    <scope>NUCLEOTIDE SEQUENCE [LARGE SCALE GENOMIC DNA]</scope>
    <source>
        <strain evidence="3">IMSNU 11154 / KCTC 2386 / IH25</strain>
    </source>
</reference>
<proteinExistence type="predicted"/>
<evidence type="ECO:0000313" key="3">
    <source>
        <dbReference type="Proteomes" id="UP000002362"/>
    </source>
</evidence>
<evidence type="ECO:0000313" key="2">
    <source>
        <dbReference type="EMBL" id="ADG39682.1"/>
    </source>
</evidence>
<dbReference type="Proteomes" id="UP000002362">
    <property type="component" value="Chromosome"/>
</dbReference>
<dbReference type="GO" id="GO:0008999">
    <property type="term" value="F:protein-N-terminal-alanine acetyltransferase activity"/>
    <property type="evidence" value="ECO:0007669"/>
    <property type="project" value="TreeGrafter"/>
</dbReference>
<dbReference type="PANTHER" id="PTHR43441">
    <property type="entry name" value="RIBOSOMAL-PROTEIN-SERINE ACETYLTRANSFERASE"/>
    <property type="match status" value="1"/>
</dbReference>
<name>D5T083_LEUKI</name>
<dbReference type="HOGENOM" id="CLU_013985_1_2_9"/>
<keyword evidence="2" id="KW-0808">Transferase</keyword>
<dbReference type="Gene3D" id="3.40.630.30">
    <property type="match status" value="1"/>
</dbReference>
<dbReference type="InterPro" id="IPR016181">
    <property type="entry name" value="Acyl_CoA_acyltransferase"/>
</dbReference>
<evidence type="ECO:0000259" key="1">
    <source>
        <dbReference type="Pfam" id="PF13302"/>
    </source>
</evidence>
<dbReference type="SUPFAM" id="SSF55729">
    <property type="entry name" value="Acyl-CoA N-acyltransferases (Nat)"/>
    <property type="match status" value="1"/>
</dbReference>
<dbReference type="InterPro" id="IPR051908">
    <property type="entry name" value="Ribosomal_N-acetyltransferase"/>
</dbReference>